<keyword evidence="1" id="KW-0732">Signal</keyword>
<dbReference type="EMBL" id="AHAM01000097">
    <property type="protein sequence ID" value="EHK56850.1"/>
    <property type="molecule type" value="Genomic_DNA"/>
</dbReference>
<accession>H0HQY8</accession>
<keyword evidence="3" id="KW-1185">Reference proteome</keyword>
<reference evidence="2 3" key="1">
    <citation type="journal article" date="2012" name="J. Bacteriol.">
        <title>Draft Genome Sequence of Mesorhizobium alhagi CCNWXJ12-2T, a Novel Salt-Resistant Species Isolated from the Desert of Northwestern China.</title>
        <authorList>
            <person name="Zhou M."/>
            <person name="Chen W."/>
            <person name="Chen H."/>
            <person name="Wei G."/>
        </authorList>
    </citation>
    <scope>NUCLEOTIDE SEQUENCE [LARGE SCALE GENOMIC DNA]</scope>
    <source>
        <strain evidence="2 3">CCNWXJ12-2</strain>
    </source>
</reference>
<protein>
    <recommendedName>
        <fullName evidence="4">Lipoprotein</fullName>
    </recommendedName>
</protein>
<sequence>MRTTLLISALALTVASCATPPNRIKPIANAAPCTSQDRVRLAEISKVQAATATNDAVGVFLVGLPVGSMVGGADHKQEIGLLKGRCG</sequence>
<gene>
    <name evidence="2" type="ORF">MAXJ12_12852</name>
</gene>
<dbReference type="PATRIC" id="fig|1107882.3.peg.2518"/>
<name>H0HQY8_9HYPH</name>
<dbReference type="RefSeq" id="WP_008836198.1">
    <property type="nucleotide sequence ID" value="NZ_AHAM01000097.1"/>
</dbReference>
<evidence type="ECO:0000313" key="2">
    <source>
        <dbReference type="EMBL" id="EHK56850.1"/>
    </source>
</evidence>
<evidence type="ECO:0000313" key="3">
    <source>
        <dbReference type="Proteomes" id="UP000003250"/>
    </source>
</evidence>
<feature type="signal peptide" evidence="1">
    <location>
        <begin position="1"/>
        <end position="18"/>
    </location>
</feature>
<evidence type="ECO:0000256" key="1">
    <source>
        <dbReference type="SAM" id="SignalP"/>
    </source>
</evidence>
<dbReference type="Proteomes" id="UP000003250">
    <property type="component" value="Unassembled WGS sequence"/>
</dbReference>
<evidence type="ECO:0008006" key="4">
    <source>
        <dbReference type="Google" id="ProtNLM"/>
    </source>
</evidence>
<feature type="chain" id="PRO_5003534077" description="Lipoprotein" evidence="1">
    <location>
        <begin position="19"/>
        <end position="87"/>
    </location>
</feature>
<dbReference type="PROSITE" id="PS51257">
    <property type="entry name" value="PROKAR_LIPOPROTEIN"/>
    <property type="match status" value="1"/>
</dbReference>
<dbReference type="AlphaFoldDB" id="H0HQY8"/>
<organism evidence="2 3">
    <name type="scientific">Mesorhizobium alhagi CCNWXJ12-2</name>
    <dbReference type="NCBI Taxonomy" id="1107882"/>
    <lineage>
        <taxon>Bacteria</taxon>
        <taxon>Pseudomonadati</taxon>
        <taxon>Pseudomonadota</taxon>
        <taxon>Alphaproteobacteria</taxon>
        <taxon>Hyphomicrobiales</taxon>
        <taxon>Phyllobacteriaceae</taxon>
        <taxon>Allomesorhizobium</taxon>
    </lineage>
</organism>
<proteinExistence type="predicted"/>
<dbReference type="OrthoDB" id="7916154at2"/>